<dbReference type="HOGENOM" id="CLU_2058080_0_0_10"/>
<dbReference type="KEGG" id="dori:FH5T_15990"/>
<evidence type="ECO:0000313" key="1">
    <source>
        <dbReference type="EMBL" id="AHW60628.1"/>
    </source>
</evidence>
<name>X5DCR0_9BACT</name>
<dbReference type="Proteomes" id="UP000023772">
    <property type="component" value="Chromosome"/>
</dbReference>
<sequence>MLSDFFRINLPYGIAKNKNNEWMAFNREYLPLGFNSEDIKGLPGLSYLDLPVYTGYENVPDHLLLELADEDHAVQRDKNGEIIRLFLYDDGTNPVNHSERREDLWQKYFCKLQRLSELKRNSIWKYM</sequence>
<accession>X5DCR0</accession>
<gene>
    <name evidence="1" type="ORF">FH5T_15990</name>
    <name evidence="2" type="ORF">SAMN05444285_105114</name>
</gene>
<proteinExistence type="predicted"/>
<dbReference type="OrthoDB" id="7026240at2"/>
<evidence type="ECO:0000313" key="2">
    <source>
        <dbReference type="EMBL" id="SET06433.1"/>
    </source>
</evidence>
<dbReference type="STRING" id="1168034.FH5T_15990"/>
<dbReference type="EMBL" id="FOHT01000005">
    <property type="protein sequence ID" value="SET06433.1"/>
    <property type="molecule type" value="Genomic_DNA"/>
</dbReference>
<protein>
    <submittedName>
        <fullName evidence="2">Uncharacterized protein</fullName>
    </submittedName>
</protein>
<dbReference type="RefSeq" id="WP_051567932.1">
    <property type="nucleotide sequence ID" value="NZ_FOHT01000005.1"/>
</dbReference>
<dbReference type="EMBL" id="CP007451">
    <property type="protein sequence ID" value="AHW60628.1"/>
    <property type="molecule type" value="Genomic_DNA"/>
</dbReference>
<dbReference type="AlphaFoldDB" id="X5DCR0"/>
<keyword evidence="3" id="KW-1185">Reference proteome</keyword>
<dbReference type="Proteomes" id="UP000181981">
    <property type="component" value="Unassembled WGS sequence"/>
</dbReference>
<organism evidence="2 4">
    <name type="scientific">Draconibacterium orientale</name>
    <dbReference type="NCBI Taxonomy" id="1168034"/>
    <lineage>
        <taxon>Bacteria</taxon>
        <taxon>Pseudomonadati</taxon>
        <taxon>Bacteroidota</taxon>
        <taxon>Bacteroidia</taxon>
        <taxon>Marinilabiliales</taxon>
        <taxon>Prolixibacteraceae</taxon>
        <taxon>Draconibacterium</taxon>
    </lineage>
</organism>
<evidence type="ECO:0000313" key="3">
    <source>
        <dbReference type="Proteomes" id="UP000023772"/>
    </source>
</evidence>
<reference evidence="1 3" key="1">
    <citation type="submission" date="2014-03" db="EMBL/GenBank/DDBJ databases">
        <title>Complete genome sequence of a deeply braunched marine Bacteroidia bacterium Draconibacterium orientale type strain FH5T.</title>
        <authorList>
            <person name="Li X."/>
            <person name="Wang X."/>
            <person name="Xie Z."/>
            <person name="Du Z."/>
            <person name="Chen G."/>
        </authorList>
    </citation>
    <scope>NUCLEOTIDE SEQUENCE [LARGE SCALE GENOMIC DNA]</scope>
    <source>
        <strain evidence="1 3">FH5</strain>
    </source>
</reference>
<reference evidence="2 4" key="2">
    <citation type="submission" date="2016-10" db="EMBL/GenBank/DDBJ databases">
        <authorList>
            <person name="de Groot N.N."/>
        </authorList>
    </citation>
    <scope>NUCLEOTIDE SEQUENCE [LARGE SCALE GENOMIC DNA]</scope>
    <source>
        <strain evidence="2 4">DSM 25947</strain>
    </source>
</reference>
<evidence type="ECO:0000313" key="4">
    <source>
        <dbReference type="Proteomes" id="UP000181981"/>
    </source>
</evidence>
<dbReference type="eggNOG" id="ENOG50335WK">
    <property type="taxonomic scope" value="Bacteria"/>
</dbReference>